<feature type="signal peptide" evidence="1">
    <location>
        <begin position="1"/>
        <end position="40"/>
    </location>
</feature>
<evidence type="ECO:0000256" key="1">
    <source>
        <dbReference type="SAM" id="SignalP"/>
    </source>
</evidence>
<dbReference type="EMBL" id="LS398550">
    <property type="protein sequence ID" value="SPR06554.1"/>
    <property type="molecule type" value="Genomic_DNA"/>
</dbReference>
<gene>
    <name evidence="2" type="ORF">KATO_00944</name>
</gene>
<dbReference type="Proteomes" id="UP000244992">
    <property type="component" value="Chromosome I"/>
</dbReference>
<dbReference type="Gene3D" id="2.40.160.20">
    <property type="match status" value="1"/>
</dbReference>
<dbReference type="SUPFAM" id="SSF56925">
    <property type="entry name" value="OMPA-like"/>
    <property type="match status" value="1"/>
</dbReference>
<dbReference type="InterPro" id="IPR011250">
    <property type="entry name" value="OMP/PagP_B-barrel"/>
</dbReference>
<sequence precursor="true">MKLVHKILAKSQVNNYMNTRIKKVLLAVTMLSLYSFPSVASDIECYGRNYYLKISIGITKPTGQFSIENSKNILDNDWRTNLQMINDAITNRSSTIYGMSLGMHCTQSIRLEVGGEYIKNLQFGGDIEAVDQNIKVSNHKIGSDIEGGISGIAGMIKVYWNIISVFDIVSAFATGGLSMYGLNMSHEPMSVFPGFLVGGGVSLNISRIHFGIECNYTSLSVKENSKIDSQSLGQMKLNNLYGYNILGSVWVDF</sequence>
<evidence type="ECO:0000313" key="3">
    <source>
        <dbReference type="Proteomes" id="UP000244992"/>
    </source>
</evidence>
<name>A0A2U3R007_ORITS</name>
<protein>
    <recommendedName>
        <fullName evidence="4">Outer membrane protein beta-barrel domain-containing protein</fullName>
    </recommendedName>
</protein>
<feature type="chain" id="PRO_5015434498" description="Outer membrane protein beta-barrel domain-containing protein" evidence="1">
    <location>
        <begin position="41"/>
        <end position="253"/>
    </location>
</feature>
<evidence type="ECO:0000313" key="2">
    <source>
        <dbReference type="EMBL" id="SPR06554.1"/>
    </source>
</evidence>
<dbReference type="AlphaFoldDB" id="A0A2U3R007"/>
<organism evidence="2 3">
    <name type="scientific">Orientia tsutsugamushi</name>
    <name type="common">Rickettsia tsutsugamushi</name>
    <dbReference type="NCBI Taxonomy" id="784"/>
    <lineage>
        <taxon>Bacteria</taxon>
        <taxon>Pseudomonadati</taxon>
        <taxon>Pseudomonadota</taxon>
        <taxon>Alphaproteobacteria</taxon>
        <taxon>Rickettsiales</taxon>
        <taxon>Rickettsiaceae</taxon>
        <taxon>Rickettsieae</taxon>
        <taxon>Orientia</taxon>
    </lineage>
</organism>
<reference evidence="3" key="1">
    <citation type="submission" date="2018-03" db="EMBL/GenBank/DDBJ databases">
        <authorList>
            <person name="Batty M. E."/>
            <person name="Batty M E."/>
        </authorList>
    </citation>
    <scope>NUCLEOTIDE SEQUENCE [LARGE SCALE GENOMIC DNA]</scope>
</reference>
<proteinExistence type="predicted"/>
<evidence type="ECO:0008006" key="4">
    <source>
        <dbReference type="Google" id="ProtNLM"/>
    </source>
</evidence>
<keyword evidence="1" id="KW-0732">Signal</keyword>
<accession>A0A2U3R007</accession>